<gene>
    <name evidence="6" type="ORF">GH810_07900</name>
</gene>
<dbReference type="RefSeq" id="WP_148567699.1">
    <property type="nucleotide sequence ID" value="NZ_RXYA01000012.1"/>
</dbReference>
<sequence>MTFLEELLEDFQKMLEFRAAVGYATVTFKSCVTPFIRFCGVNHPEEKAITQQMVDDWLAYYAYKTAQTQASFMSCLRQYTRFINSLGKEAFIPGSDYTVKRSQYLPYVFTDAELGQFFDGVDSLPTRNRKFQRAVILPVLFRMMYCCGMRPSEPLHLRCEDINLMKGDIYIRQTKKNKERHIIVSSDLLELCRRYDKLAGTREWFFQRTDGIPYDTGWMTKHFHLCWDKSGLVKHGNPRPYDLRHAFASHNIMRWIDEGRDVMSILPYLSTYLGHSEFRDTLYYVHILPERLRKSAGIDWSQFDTIFRDDEKNA</sequence>
<dbReference type="GO" id="GO:0003677">
    <property type="term" value="F:DNA binding"/>
    <property type="evidence" value="ECO:0007669"/>
    <property type="project" value="UniProtKB-UniRule"/>
</dbReference>
<keyword evidence="1 3" id="KW-0238">DNA-binding</keyword>
<dbReference type="PROSITE" id="PS51898">
    <property type="entry name" value="TYR_RECOMBINASE"/>
    <property type="match status" value="1"/>
</dbReference>
<evidence type="ECO:0000259" key="5">
    <source>
        <dbReference type="PROSITE" id="PS51900"/>
    </source>
</evidence>
<dbReference type="GO" id="GO:0015074">
    <property type="term" value="P:DNA integration"/>
    <property type="evidence" value="ECO:0007669"/>
    <property type="project" value="InterPro"/>
</dbReference>
<dbReference type="InterPro" id="IPR013762">
    <property type="entry name" value="Integrase-like_cat_sf"/>
</dbReference>
<evidence type="ECO:0000259" key="4">
    <source>
        <dbReference type="PROSITE" id="PS51898"/>
    </source>
</evidence>
<accession>A0A923KW92</accession>
<dbReference type="InterPro" id="IPR002104">
    <property type="entry name" value="Integrase_catalytic"/>
</dbReference>
<dbReference type="InterPro" id="IPR050090">
    <property type="entry name" value="Tyrosine_recombinase_XerCD"/>
</dbReference>
<reference evidence="6" key="1">
    <citation type="submission" date="2019-10" db="EMBL/GenBank/DDBJ databases">
        <authorList>
            <person name="Ross D.E."/>
            <person name="Gulliver D."/>
        </authorList>
    </citation>
    <scope>NUCLEOTIDE SEQUENCE</scope>
    <source>
        <strain evidence="6">DER-2019</strain>
    </source>
</reference>
<keyword evidence="2" id="KW-0233">DNA recombination</keyword>
<name>A0A923KW92_9FIRM</name>
<dbReference type="AlphaFoldDB" id="A0A923KW92"/>
<dbReference type="EMBL" id="WJBD01000008">
    <property type="protein sequence ID" value="MBC3888230.1"/>
    <property type="molecule type" value="Genomic_DNA"/>
</dbReference>
<dbReference type="Pfam" id="PF00589">
    <property type="entry name" value="Phage_integrase"/>
    <property type="match status" value="1"/>
</dbReference>
<evidence type="ECO:0000313" key="6">
    <source>
        <dbReference type="EMBL" id="MBC3888230.1"/>
    </source>
</evidence>
<dbReference type="PROSITE" id="PS51900">
    <property type="entry name" value="CB"/>
    <property type="match status" value="1"/>
</dbReference>
<evidence type="ECO:0000313" key="7">
    <source>
        <dbReference type="Proteomes" id="UP000616595"/>
    </source>
</evidence>
<evidence type="ECO:0000256" key="3">
    <source>
        <dbReference type="PROSITE-ProRule" id="PRU01248"/>
    </source>
</evidence>
<feature type="domain" description="Core-binding (CB)" evidence="5">
    <location>
        <begin position="2"/>
        <end position="84"/>
    </location>
</feature>
<protein>
    <submittedName>
        <fullName evidence="6">Tyrosine-type recombinase/integrase</fullName>
    </submittedName>
</protein>
<dbReference type="PANTHER" id="PTHR30349">
    <property type="entry name" value="PHAGE INTEGRASE-RELATED"/>
    <property type="match status" value="1"/>
</dbReference>
<dbReference type="InterPro" id="IPR044068">
    <property type="entry name" value="CB"/>
</dbReference>
<feature type="domain" description="Tyr recombinase" evidence="4">
    <location>
        <begin position="104"/>
        <end position="297"/>
    </location>
</feature>
<dbReference type="SUPFAM" id="SSF56349">
    <property type="entry name" value="DNA breaking-rejoining enzymes"/>
    <property type="match status" value="1"/>
</dbReference>
<dbReference type="InterPro" id="IPR011010">
    <property type="entry name" value="DNA_brk_join_enz"/>
</dbReference>
<comment type="caution">
    <text evidence="6">The sequence shown here is derived from an EMBL/GenBank/DDBJ whole genome shotgun (WGS) entry which is preliminary data.</text>
</comment>
<evidence type="ECO:0000256" key="2">
    <source>
        <dbReference type="ARBA" id="ARBA00023172"/>
    </source>
</evidence>
<organism evidence="6 7">
    <name type="scientific">Acetobacterium paludosum</name>
    <dbReference type="NCBI Taxonomy" id="52693"/>
    <lineage>
        <taxon>Bacteria</taxon>
        <taxon>Bacillati</taxon>
        <taxon>Bacillota</taxon>
        <taxon>Clostridia</taxon>
        <taxon>Eubacteriales</taxon>
        <taxon>Eubacteriaceae</taxon>
        <taxon>Acetobacterium</taxon>
    </lineage>
</organism>
<reference evidence="6" key="2">
    <citation type="submission" date="2020-10" db="EMBL/GenBank/DDBJ databases">
        <title>Comparative genomics of the Acetobacterium genus.</title>
        <authorList>
            <person name="Marshall C."/>
            <person name="May H."/>
            <person name="Norman S."/>
        </authorList>
    </citation>
    <scope>NUCLEOTIDE SEQUENCE</scope>
    <source>
        <strain evidence="6">DER-2019</strain>
    </source>
</reference>
<dbReference type="Proteomes" id="UP000616595">
    <property type="component" value="Unassembled WGS sequence"/>
</dbReference>
<proteinExistence type="predicted"/>
<dbReference type="OrthoDB" id="9803188at2"/>
<evidence type="ECO:0000256" key="1">
    <source>
        <dbReference type="ARBA" id="ARBA00023125"/>
    </source>
</evidence>
<dbReference type="PANTHER" id="PTHR30349:SF64">
    <property type="entry name" value="PROPHAGE INTEGRASE INTD-RELATED"/>
    <property type="match status" value="1"/>
</dbReference>
<dbReference type="Gene3D" id="1.10.443.10">
    <property type="entry name" value="Intergrase catalytic core"/>
    <property type="match status" value="1"/>
</dbReference>
<dbReference type="GO" id="GO:0006310">
    <property type="term" value="P:DNA recombination"/>
    <property type="evidence" value="ECO:0007669"/>
    <property type="project" value="UniProtKB-KW"/>
</dbReference>
<keyword evidence="7" id="KW-1185">Reference proteome</keyword>